<dbReference type="PIRSF" id="PIRSF019307">
    <property type="entry name" value="UCP019307"/>
    <property type="match status" value="1"/>
</dbReference>
<comment type="caution">
    <text evidence="2">The sequence shown here is derived from an EMBL/GenBank/DDBJ whole genome shotgun (WGS) entry which is preliminary data.</text>
</comment>
<gene>
    <name evidence="2" type="ORF">F0A17_12430</name>
</gene>
<dbReference type="PANTHER" id="PTHR36448:SF2">
    <property type="entry name" value="CUPIN TYPE-1 DOMAIN-CONTAINING PROTEIN"/>
    <property type="match status" value="1"/>
</dbReference>
<keyword evidence="3" id="KW-1185">Reference proteome</keyword>
<dbReference type="InterPro" id="IPR014500">
    <property type="entry name" value="UCP019307_cupin"/>
</dbReference>
<protein>
    <submittedName>
        <fullName evidence="2">Cupin domain-containing protein</fullName>
    </submittedName>
</protein>
<dbReference type="EMBL" id="VTPY01000004">
    <property type="protein sequence ID" value="KAA0012083.1"/>
    <property type="molecule type" value="Genomic_DNA"/>
</dbReference>
<feature type="domain" description="Cupin type-2" evidence="1">
    <location>
        <begin position="75"/>
        <end position="133"/>
    </location>
</feature>
<dbReference type="InterPro" id="IPR014710">
    <property type="entry name" value="RmlC-like_jellyroll"/>
</dbReference>
<dbReference type="Pfam" id="PF07883">
    <property type="entry name" value="Cupin_2"/>
    <property type="match status" value="1"/>
</dbReference>
<dbReference type="InterPro" id="IPR011051">
    <property type="entry name" value="RmlC_Cupin_sf"/>
</dbReference>
<sequence length="184" mass="20082">MDDSLERLGLAVSGGDAVEPERMVFADDGRIPNTPLASLAFHSRGVDPALDRDAIAARFERLFTASGWPPSWRGGVYEYHHYHSIAHEAFGVLAGRGRLRLGGEKGQDVELNVGDVLVLPAGTGHCHLWASDDFLLLAAYPEDQRELDLIRADPDAHDAAVARIAKVSRPLRDPLGGDLARWWA</sequence>
<dbReference type="Proteomes" id="UP000486760">
    <property type="component" value="Unassembled WGS sequence"/>
</dbReference>
<dbReference type="CDD" id="cd02219">
    <property type="entry name" value="cupin_YjlB-like"/>
    <property type="match status" value="1"/>
</dbReference>
<proteinExistence type="predicted"/>
<dbReference type="SUPFAM" id="SSF51182">
    <property type="entry name" value="RmlC-like cupins"/>
    <property type="match status" value="1"/>
</dbReference>
<accession>A0A7V7FZP1</accession>
<dbReference type="Gene3D" id="2.60.120.10">
    <property type="entry name" value="Jelly Rolls"/>
    <property type="match status" value="1"/>
</dbReference>
<evidence type="ECO:0000259" key="1">
    <source>
        <dbReference type="Pfam" id="PF07883"/>
    </source>
</evidence>
<dbReference type="InterPro" id="IPR013096">
    <property type="entry name" value="Cupin_2"/>
</dbReference>
<evidence type="ECO:0000313" key="2">
    <source>
        <dbReference type="EMBL" id="KAA0012083.1"/>
    </source>
</evidence>
<dbReference type="InterPro" id="IPR047121">
    <property type="entry name" value="YjiB-like"/>
</dbReference>
<dbReference type="AlphaFoldDB" id="A0A7V7FZP1"/>
<name>A0A7V7FZP1_9GAMM</name>
<reference evidence="2 3" key="1">
    <citation type="submission" date="2019-08" db="EMBL/GenBank/DDBJ databases">
        <title>Bioinformatics analysis of the strain L3 and L5.</title>
        <authorList>
            <person name="Li X."/>
        </authorList>
    </citation>
    <scope>NUCLEOTIDE SEQUENCE [LARGE SCALE GENOMIC DNA]</scope>
    <source>
        <strain evidence="2 3">L5</strain>
    </source>
</reference>
<organism evidence="2 3">
    <name type="scientific">Billgrantia pellis</name>
    <dbReference type="NCBI Taxonomy" id="2606936"/>
    <lineage>
        <taxon>Bacteria</taxon>
        <taxon>Pseudomonadati</taxon>
        <taxon>Pseudomonadota</taxon>
        <taxon>Gammaproteobacteria</taxon>
        <taxon>Oceanospirillales</taxon>
        <taxon>Halomonadaceae</taxon>
        <taxon>Billgrantia</taxon>
    </lineage>
</organism>
<dbReference type="PANTHER" id="PTHR36448">
    <property type="entry name" value="BLR7373 PROTEIN"/>
    <property type="match status" value="1"/>
</dbReference>
<dbReference type="RefSeq" id="WP_149328644.1">
    <property type="nucleotide sequence ID" value="NZ_VTPY01000004.1"/>
</dbReference>
<evidence type="ECO:0000313" key="3">
    <source>
        <dbReference type="Proteomes" id="UP000486760"/>
    </source>
</evidence>